<sequence length="567" mass="61644">MEPQTTMAIPTEDGGLELWCGTQFPAFTQLTVCQLLGLPAHQVNIKVRRVGGAFGGKLSRQGPLAAACSLAALKSRRPIFGCNERLTDMRMTQGREQCEVTYSATCDNDGRVESLEMDWHIDVGWDGTDAAGDIAMLVNFSDNAFYTPNFKCNSTAYKSHTVPRTSVRAPGVIQSITAHEVIMEHVSRSLGLDFEWVQEKNFYQPGQKTPWGDVIGSDAFNWTMPQVWAKLREDSSFDLRRQAVERFNAGSRWRKRGIAMTPVKYGMGLDVFQAMATVCIFSADGTVLVNHNGCEIGQGIHTKVAQVVAYSLGLDLSMVRIADTESNQAPNTAATGGSGTSETSAQAARVACEELSKRLAPYLAKEKDWVKALAAAATDNVSLSAQGWYVHEKAAGLNSYATYGAAVSEVEIDVLTGEMEILRADILMDLGQQLNAAVDVGQLEGGFVMSLGFFFTEQVLFNDEGQLLNVGTWEYKIPSYCEVPQEFNVALMTPAIPNPNGVLGSKASAEPPMSLANSAYFAVKFAIYAARAELGQGNGFFQLPLPCTVEEIQRACALDDEAFRMSS</sequence>
<feature type="domain" description="Aldehyde oxidase/xanthine dehydrogenase second molybdopterin binding" evidence="4">
    <location>
        <begin position="230"/>
        <end position="484"/>
    </location>
</feature>
<evidence type="ECO:0000256" key="2">
    <source>
        <dbReference type="ARBA" id="ARBA00022505"/>
    </source>
</evidence>
<dbReference type="InterPro" id="IPR037165">
    <property type="entry name" value="AldOxase/xan_DH_Mopterin-bd_sf"/>
</dbReference>
<accession>A0A813KRV0</accession>
<dbReference type="Gene3D" id="3.30.365.10">
    <property type="entry name" value="Aldehyde oxidase/xanthine dehydrogenase, molybdopterin binding domain"/>
    <property type="match status" value="4"/>
</dbReference>
<keyword evidence="2" id="KW-0500">Molybdenum</keyword>
<gene>
    <name evidence="5" type="ORF">PGLA2088_LOCUS34160</name>
</gene>
<name>A0A813KRV0_POLGL</name>
<dbReference type="InterPro" id="IPR016208">
    <property type="entry name" value="Ald_Oxase/xanthine_DH-like"/>
</dbReference>
<evidence type="ECO:0000259" key="4">
    <source>
        <dbReference type="Pfam" id="PF20256"/>
    </source>
</evidence>
<dbReference type="Proteomes" id="UP000626109">
    <property type="component" value="Unassembled WGS sequence"/>
</dbReference>
<organism evidence="5 6">
    <name type="scientific">Polarella glacialis</name>
    <name type="common">Dinoflagellate</name>
    <dbReference type="NCBI Taxonomy" id="89957"/>
    <lineage>
        <taxon>Eukaryota</taxon>
        <taxon>Sar</taxon>
        <taxon>Alveolata</taxon>
        <taxon>Dinophyceae</taxon>
        <taxon>Suessiales</taxon>
        <taxon>Suessiaceae</taxon>
        <taxon>Polarella</taxon>
    </lineage>
</organism>
<dbReference type="PANTHER" id="PTHR11908:SF132">
    <property type="entry name" value="ALDEHYDE OXIDASE 1-RELATED"/>
    <property type="match status" value="1"/>
</dbReference>
<dbReference type="PANTHER" id="PTHR11908">
    <property type="entry name" value="XANTHINE DEHYDROGENASE"/>
    <property type="match status" value="1"/>
</dbReference>
<protein>
    <recommendedName>
        <fullName evidence="7">Xanthine dehydrogenase</fullName>
    </recommendedName>
</protein>
<evidence type="ECO:0000259" key="3">
    <source>
        <dbReference type="Pfam" id="PF02738"/>
    </source>
</evidence>
<dbReference type="InterPro" id="IPR046867">
    <property type="entry name" value="AldOxase/xan_DH_MoCoBD2"/>
</dbReference>
<dbReference type="GO" id="GO:0016491">
    <property type="term" value="F:oxidoreductase activity"/>
    <property type="evidence" value="ECO:0007669"/>
    <property type="project" value="InterPro"/>
</dbReference>
<evidence type="ECO:0000256" key="1">
    <source>
        <dbReference type="ARBA" id="ARBA00006849"/>
    </source>
</evidence>
<evidence type="ECO:0000313" key="6">
    <source>
        <dbReference type="Proteomes" id="UP000626109"/>
    </source>
</evidence>
<evidence type="ECO:0000313" key="5">
    <source>
        <dbReference type="EMBL" id="CAE8706406.1"/>
    </source>
</evidence>
<proteinExistence type="inferred from homology"/>
<dbReference type="GO" id="GO:0005506">
    <property type="term" value="F:iron ion binding"/>
    <property type="evidence" value="ECO:0007669"/>
    <property type="project" value="InterPro"/>
</dbReference>
<dbReference type="InterPro" id="IPR008274">
    <property type="entry name" value="AldOxase/xan_DH_MoCoBD1"/>
</dbReference>
<comment type="similarity">
    <text evidence="1">Belongs to the xanthine dehydrogenase family.</text>
</comment>
<comment type="caution">
    <text evidence="5">The sequence shown here is derived from an EMBL/GenBank/DDBJ whole genome shotgun (WGS) entry which is preliminary data.</text>
</comment>
<dbReference type="AlphaFoldDB" id="A0A813KRV0"/>
<dbReference type="EMBL" id="CAJNNW010031198">
    <property type="protein sequence ID" value="CAE8706406.1"/>
    <property type="molecule type" value="Genomic_DNA"/>
</dbReference>
<dbReference type="Pfam" id="PF20256">
    <property type="entry name" value="MoCoBD_2"/>
    <property type="match status" value="1"/>
</dbReference>
<dbReference type="SUPFAM" id="SSF56003">
    <property type="entry name" value="Molybdenum cofactor-binding domain"/>
    <property type="match status" value="1"/>
</dbReference>
<reference evidence="5" key="1">
    <citation type="submission" date="2021-02" db="EMBL/GenBank/DDBJ databases">
        <authorList>
            <person name="Dougan E. K."/>
            <person name="Rhodes N."/>
            <person name="Thang M."/>
            <person name="Chan C."/>
        </authorList>
    </citation>
    <scope>NUCLEOTIDE SEQUENCE</scope>
</reference>
<dbReference type="FunFam" id="3.30.365.10:FF:000001">
    <property type="entry name" value="Xanthine dehydrogenase oxidase"/>
    <property type="match status" value="1"/>
</dbReference>
<evidence type="ECO:0008006" key="7">
    <source>
        <dbReference type="Google" id="ProtNLM"/>
    </source>
</evidence>
<feature type="domain" description="Aldehyde oxidase/xanthine dehydrogenase first molybdopterin binding" evidence="3">
    <location>
        <begin position="1"/>
        <end position="202"/>
    </location>
</feature>
<dbReference type="Pfam" id="PF02738">
    <property type="entry name" value="MoCoBD_1"/>
    <property type="match status" value="1"/>
</dbReference>